<sequence length="614" mass="67148">MNLRGENTVFLSTRLFSILNNLSRRKPPPTSSPRGFSRCLSTYELTSLGVGAILGAGIYVVTGQVAASIAGPSTFLSFIIAAFASILSGLAYAEFGARVPRTSGSAYAYSYVAVGEIWAFVIGWNLVLEYMIGTAADASALSASIENLACNFFGNVSGKFYPFPPLIGDHRPDIFAFILTLMVTFLLAIGVRDSSRCTFFCNVINGFIVLFIVLLGSFYADSSRWKGYKNFFPYGINGAISGAASCFYAFVGFDIIATTGEEAADASKSIPIAIVSSLIIVLISYLSVTAVVTMMVPYYELEKGAPLASAFSSVGLRWAGSVISLGAMFGLTSSLIGSLFPLPRIVFSMANDGLLFSYFSKINAKSEVPVNATVFPGILTAFFALFFDLEDLVEMMSIGTLLAYTLVSFCILILRYQPTLHDVTSKTSSSTLNEPMYRLGTESDENVQFSNETRSFDTVESFINNIPITNKTTIETYVTAIICSTVIFLCVLVFAVVVLFTNRLFQKKNWWVILVLALILIVIIISFAILQTQPQNIEDLSFKVIFICNKAPCVPALPVLAIVCNIFLILKLSTLTWIRFSIWMFIGIIVIDLSGFMVYVFYSYRFSKVGQNPT</sequence>
<evidence type="ECO:0000313" key="9">
    <source>
        <dbReference type="Proteomes" id="UP000031668"/>
    </source>
</evidence>
<feature type="transmembrane region" description="Helical" evidence="6">
    <location>
        <begin position="551"/>
        <end position="570"/>
    </location>
</feature>
<feature type="transmembrane region" description="Helical" evidence="6">
    <location>
        <begin position="48"/>
        <end position="69"/>
    </location>
</feature>
<feature type="transmembrane region" description="Helical" evidence="6">
    <location>
        <begin position="477"/>
        <end position="498"/>
    </location>
</feature>
<feature type="transmembrane region" description="Helical" evidence="6">
    <location>
        <begin position="510"/>
        <end position="530"/>
    </location>
</feature>
<evidence type="ECO:0000256" key="1">
    <source>
        <dbReference type="ARBA" id="ARBA00004141"/>
    </source>
</evidence>
<organism evidence="8 9">
    <name type="scientific">Thelohanellus kitauei</name>
    <name type="common">Myxosporean</name>
    <dbReference type="NCBI Taxonomy" id="669202"/>
    <lineage>
        <taxon>Eukaryota</taxon>
        <taxon>Metazoa</taxon>
        <taxon>Cnidaria</taxon>
        <taxon>Myxozoa</taxon>
        <taxon>Myxosporea</taxon>
        <taxon>Bivalvulida</taxon>
        <taxon>Platysporina</taxon>
        <taxon>Myxobolidae</taxon>
        <taxon>Thelohanellus</taxon>
    </lineage>
</organism>
<accession>A0A0C2MX20</accession>
<keyword evidence="5 6" id="KW-0472">Membrane</keyword>
<comment type="subcellular location">
    <subcellularLocation>
        <location evidence="1">Membrane</location>
        <topology evidence="1">Multi-pass membrane protein</topology>
    </subcellularLocation>
</comment>
<evidence type="ECO:0000256" key="4">
    <source>
        <dbReference type="ARBA" id="ARBA00022989"/>
    </source>
</evidence>
<keyword evidence="9" id="KW-1185">Reference proteome</keyword>
<comment type="caution">
    <text evidence="8">The sequence shown here is derived from an EMBL/GenBank/DDBJ whole genome shotgun (WGS) entry which is preliminary data.</text>
</comment>
<feature type="transmembrane region" description="Helical" evidence="6">
    <location>
        <begin position="231"/>
        <end position="251"/>
    </location>
</feature>
<keyword evidence="4 6" id="KW-1133">Transmembrane helix</keyword>
<dbReference type="AlphaFoldDB" id="A0A0C2MX20"/>
<feature type="transmembrane region" description="Helical" evidence="6">
    <location>
        <begin position="199"/>
        <end position="219"/>
    </location>
</feature>
<gene>
    <name evidence="8" type="ORF">RF11_04941</name>
</gene>
<dbReference type="PANTHER" id="PTHR43243">
    <property type="entry name" value="INNER MEMBRANE TRANSPORTER YGJI-RELATED"/>
    <property type="match status" value="1"/>
</dbReference>
<proteinExistence type="predicted"/>
<keyword evidence="3 6" id="KW-0812">Transmembrane</keyword>
<evidence type="ECO:0000256" key="2">
    <source>
        <dbReference type="ARBA" id="ARBA00022448"/>
    </source>
</evidence>
<protein>
    <submittedName>
        <fullName evidence="8">Cationic amino acid transporter 2</fullName>
    </submittedName>
</protein>
<reference evidence="8 9" key="1">
    <citation type="journal article" date="2014" name="Genome Biol. Evol.">
        <title>The genome of the myxosporean Thelohanellus kitauei shows adaptations to nutrient acquisition within its fish host.</title>
        <authorList>
            <person name="Yang Y."/>
            <person name="Xiong J."/>
            <person name="Zhou Z."/>
            <person name="Huo F."/>
            <person name="Miao W."/>
            <person name="Ran C."/>
            <person name="Liu Y."/>
            <person name="Zhang J."/>
            <person name="Feng J."/>
            <person name="Wang M."/>
            <person name="Wang M."/>
            <person name="Wang L."/>
            <person name="Yao B."/>
        </authorList>
    </citation>
    <scope>NUCLEOTIDE SEQUENCE [LARGE SCALE GENOMIC DNA]</scope>
    <source>
        <strain evidence="8">Wuqing</strain>
    </source>
</reference>
<dbReference type="Pfam" id="PF13906">
    <property type="entry name" value="AA_permease_C"/>
    <property type="match status" value="1"/>
</dbReference>
<dbReference type="GO" id="GO:0015171">
    <property type="term" value="F:amino acid transmembrane transporter activity"/>
    <property type="evidence" value="ECO:0007669"/>
    <property type="project" value="TreeGrafter"/>
</dbReference>
<dbReference type="InterPro" id="IPR029485">
    <property type="entry name" value="CAT_C"/>
</dbReference>
<dbReference type="OrthoDB" id="3900342at2759"/>
<feature type="transmembrane region" description="Helical" evidence="6">
    <location>
        <begin position="582"/>
        <end position="602"/>
    </location>
</feature>
<feature type="transmembrane region" description="Helical" evidence="6">
    <location>
        <begin position="272"/>
        <end position="298"/>
    </location>
</feature>
<feature type="transmembrane region" description="Helical" evidence="6">
    <location>
        <begin position="174"/>
        <end position="192"/>
    </location>
</feature>
<dbReference type="Proteomes" id="UP000031668">
    <property type="component" value="Unassembled WGS sequence"/>
</dbReference>
<keyword evidence="2" id="KW-0813">Transport</keyword>
<dbReference type="Pfam" id="PF13520">
    <property type="entry name" value="AA_permease_2"/>
    <property type="match status" value="1"/>
</dbReference>
<evidence type="ECO:0000256" key="6">
    <source>
        <dbReference type="SAM" id="Phobius"/>
    </source>
</evidence>
<feature type="transmembrane region" description="Helical" evidence="6">
    <location>
        <begin position="395"/>
        <end position="416"/>
    </location>
</feature>
<evidence type="ECO:0000313" key="8">
    <source>
        <dbReference type="EMBL" id="KII71906.1"/>
    </source>
</evidence>
<feature type="domain" description="Cationic amino acid transporter C-terminal" evidence="7">
    <location>
        <begin position="550"/>
        <end position="605"/>
    </location>
</feature>
<evidence type="ECO:0000259" key="7">
    <source>
        <dbReference type="Pfam" id="PF13906"/>
    </source>
</evidence>
<feature type="transmembrane region" description="Helical" evidence="6">
    <location>
        <begin position="368"/>
        <end position="389"/>
    </location>
</feature>
<evidence type="ECO:0000256" key="3">
    <source>
        <dbReference type="ARBA" id="ARBA00022692"/>
    </source>
</evidence>
<dbReference type="EMBL" id="JWZT01001594">
    <property type="protein sequence ID" value="KII71906.1"/>
    <property type="molecule type" value="Genomic_DNA"/>
</dbReference>
<feature type="transmembrane region" description="Helical" evidence="6">
    <location>
        <begin position="318"/>
        <end position="347"/>
    </location>
</feature>
<feature type="transmembrane region" description="Helical" evidence="6">
    <location>
        <begin position="75"/>
        <end position="95"/>
    </location>
</feature>
<feature type="transmembrane region" description="Helical" evidence="6">
    <location>
        <begin position="107"/>
        <end position="127"/>
    </location>
</feature>
<dbReference type="PIRSF" id="PIRSF006060">
    <property type="entry name" value="AA_transporter"/>
    <property type="match status" value="1"/>
</dbReference>
<dbReference type="FunFam" id="1.20.1740.10:FF:000010">
    <property type="entry name" value="probable cationic amino acid transporter"/>
    <property type="match status" value="1"/>
</dbReference>
<name>A0A0C2MX20_THEKT</name>
<dbReference type="Gene3D" id="1.20.1740.10">
    <property type="entry name" value="Amino acid/polyamine transporter I"/>
    <property type="match status" value="1"/>
</dbReference>
<dbReference type="GO" id="GO:0005886">
    <property type="term" value="C:plasma membrane"/>
    <property type="evidence" value="ECO:0007669"/>
    <property type="project" value="TreeGrafter"/>
</dbReference>
<dbReference type="PANTHER" id="PTHR43243:SF4">
    <property type="entry name" value="CATIONIC AMINO ACID TRANSPORTER 4"/>
    <property type="match status" value="1"/>
</dbReference>
<dbReference type="InterPro" id="IPR002293">
    <property type="entry name" value="AA/rel_permease1"/>
</dbReference>
<evidence type="ECO:0000256" key="5">
    <source>
        <dbReference type="ARBA" id="ARBA00023136"/>
    </source>
</evidence>